<keyword evidence="4" id="KW-1185">Reference proteome</keyword>
<keyword evidence="1" id="KW-0472">Membrane</keyword>
<organism evidence="3 4">
    <name type="scientific">Collybiopsis luxurians FD-317 M1</name>
    <dbReference type="NCBI Taxonomy" id="944289"/>
    <lineage>
        <taxon>Eukaryota</taxon>
        <taxon>Fungi</taxon>
        <taxon>Dikarya</taxon>
        <taxon>Basidiomycota</taxon>
        <taxon>Agaricomycotina</taxon>
        <taxon>Agaricomycetes</taxon>
        <taxon>Agaricomycetidae</taxon>
        <taxon>Agaricales</taxon>
        <taxon>Marasmiineae</taxon>
        <taxon>Omphalotaceae</taxon>
        <taxon>Collybiopsis</taxon>
        <taxon>Collybiopsis luxurians</taxon>
    </lineage>
</organism>
<dbReference type="Pfam" id="PF20151">
    <property type="entry name" value="DUF6533"/>
    <property type="match status" value="1"/>
</dbReference>
<accession>A0A0D0BXP3</accession>
<name>A0A0D0BXP3_9AGAR</name>
<dbReference type="AlphaFoldDB" id="A0A0D0BXP3"/>
<dbReference type="HOGENOM" id="CLU_111653_0_0_1"/>
<dbReference type="OrthoDB" id="3354157at2759"/>
<proteinExistence type="predicted"/>
<evidence type="ECO:0000313" key="4">
    <source>
        <dbReference type="Proteomes" id="UP000053593"/>
    </source>
</evidence>
<gene>
    <name evidence="3" type="ORF">GYMLUDRAFT_261444</name>
</gene>
<reference evidence="3 4" key="1">
    <citation type="submission" date="2014-04" db="EMBL/GenBank/DDBJ databases">
        <title>Evolutionary Origins and Diversification of the Mycorrhizal Mutualists.</title>
        <authorList>
            <consortium name="DOE Joint Genome Institute"/>
            <consortium name="Mycorrhizal Genomics Consortium"/>
            <person name="Kohler A."/>
            <person name="Kuo A."/>
            <person name="Nagy L.G."/>
            <person name="Floudas D."/>
            <person name="Copeland A."/>
            <person name="Barry K.W."/>
            <person name="Cichocki N."/>
            <person name="Veneault-Fourrey C."/>
            <person name="LaButti K."/>
            <person name="Lindquist E.A."/>
            <person name="Lipzen A."/>
            <person name="Lundell T."/>
            <person name="Morin E."/>
            <person name="Murat C."/>
            <person name="Riley R."/>
            <person name="Ohm R."/>
            <person name="Sun H."/>
            <person name="Tunlid A."/>
            <person name="Henrissat B."/>
            <person name="Grigoriev I.V."/>
            <person name="Hibbett D.S."/>
            <person name="Martin F."/>
        </authorList>
    </citation>
    <scope>NUCLEOTIDE SEQUENCE [LARGE SCALE GENOMIC DNA]</scope>
    <source>
        <strain evidence="3 4">FD-317 M1</strain>
    </source>
</reference>
<feature type="transmembrane region" description="Helical" evidence="1">
    <location>
        <begin position="53"/>
        <end position="75"/>
    </location>
</feature>
<dbReference type="InterPro" id="IPR045340">
    <property type="entry name" value="DUF6533"/>
</dbReference>
<sequence length="215" mass="24807">MSLTFAQPASVVEQERLENYFHLFSITFQYWDHLLTFPDEIRYLWKARMSPSALFFFLNRYFSVLGNIVVTVSLFSGHLTDSLSTVPYLPRTPARRDAGHSLRAPYNSYIRLIPLQSIQVAAAWEALFLYDSMLFGMTLRRAYKTRKDLRRLRIPLIIIILRDGSLYFGVMALANAVSVVPRPKMPLSDPLTDQYINVLLSFRTSSVALGYIRKL</sequence>
<feature type="transmembrane region" description="Helical" evidence="1">
    <location>
        <begin position="152"/>
        <end position="174"/>
    </location>
</feature>
<feature type="transmembrane region" description="Helical" evidence="1">
    <location>
        <begin position="109"/>
        <end position="131"/>
    </location>
</feature>
<keyword evidence="1" id="KW-0812">Transmembrane</keyword>
<protein>
    <recommendedName>
        <fullName evidence="2">DUF6533 domain-containing protein</fullName>
    </recommendedName>
</protein>
<evidence type="ECO:0000256" key="1">
    <source>
        <dbReference type="SAM" id="Phobius"/>
    </source>
</evidence>
<evidence type="ECO:0000259" key="2">
    <source>
        <dbReference type="Pfam" id="PF20151"/>
    </source>
</evidence>
<feature type="domain" description="DUF6533" evidence="2">
    <location>
        <begin position="20"/>
        <end position="64"/>
    </location>
</feature>
<dbReference type="EMBL" id="KN834775">
    <property type="protein sequence ID" value="KIK60466.1"/>
    <property type="molecule type" value="Genomic_DNA"/>
</dbReference>
<evidence type="ECO:0000313" key="3">
    <source>
        <dbReference type="EMBL" id="KIK60466.1"/>
    </source>
</evidence>
<feature type="transmembrane region" description="Helical" evidence="1">
    <location>
        <begin position="194"/>
        <end position="212"/>
    </location>
</feature>
<keyword evidence="1" id="KW-1133">Transmembrane helix</keyword>
<dbReference type="Proteomes" id="UP000053593">
    <property type="component" value="Unassembled WGS sequence"/>
</dbReference>